<dbReference type="AlphaFoldDB" id="A0AAJ6YKE6"/>
<dbReference type="Gene3D" id="3.10.129.10">
    <property type="entry name" value="Hotdog Thioesterase"/>
    <property type="match status" value="1"/>
</dbReference>
<evidence type="ECO:0000256" key="2">
    <source>
        <dbReference type="ARBA" id="ARBA00022801"/>
    </source>
</evidence>
<evidence type="ECO:0000313" key="4">
    <source>
        <dbReference type="Proteomes" id="UP000695007"/>
    </source>
</evidence>
<dbReference type="KEGG" id="csol:105363626"/>
<dbReference type="RefSeq" id="XP_011499673.1">
    <property type="nucleotide sequence ID" value="XM_011501371.1"/>
</dbReference>
<dbReference type="PANTHER" id="PTHR21660">
    <property type="entry name" value="THIOESTERASE SUPERFAMILY MEMBER-RELATED"/>
    <property type="match status" value="1"/>
</dbReference>
<gene>
    <name evidence="5" type="primary">LOC105363626</name>
</gene>
<protein>
    <submittedName>
        <fullName evidence="5">Acyl-coenzyme A thioesterase 13</fullName>
    </submittedName>
</protein>
<sequence>MSKAAELIKCIFDKTRLSKSFGQVLKNAKIVSVEDGKVKAELKICEDHLNLGGSLHGGYISTLVDCFSTYALMAYKNSPPGVSVDLHVTFLKPAFCGDVVIIDAKTVKVGRRLAFLKVKILKADDGAIVARGIQTKFIGGD</sequence>
<dbReference type="CDD" id="cd03443">
    <property type="entry name" value="PaaI_thioesterase"/>
    <property type="match status" value="1"/>
</dbReference>
<dbReference type="InterPro" id="IPR029069">
    <property type="entry name" value="HotDog_dom_sf"/>
</dbReference>
<dbReference type="NCBIfam" id="TIGR00369">
    <property type="entry name" value="unchar_dom_1"/>
    <property type="match status" value="1"/>
</dbReference>
<dbReference type="PANTHER" id="PTHR21660:SF1">
    <property type="entry name" value="ACYL-COENZYME A THIOESTERASE 13"/>
    <property type="match status" value="1"/>
</dbReference>
<dbReference type="SUPFAM" id="SSF54637">
    <property type="entry name" value="Thioesterase/thiol ester dehydrase-isomerase"/>
    <property type="match status" value="1"/>
</dbReference>
<feature type="domain" description="Thioesterase" evidence="3">
    <location>
        <begin position="52"/>
        <end position="126"/>
    </location>
</feature>
<dbReference type="GO" id="GO:0047617">
    <property type="term" value="F:fatty acyl-CoA hydrolase activity"/>
    <property type="evidence" value="ECO:0007669"/>
    <property type="project" value="InterPro"/>
</dbReference>
<reference evidence="5" key="1">
    <citation type="submission" date="2025-08" db="UniProtKB">
        <authorList>
            <consortium name="RefSeq"/>
        </authorList>
    </citation>
    <scope>IDENTIFICATION</scope>
</reference>
<dbReference type="GeneID" id="105363626"/>
<dbReference type="FunFam" id="3.10.129.10:FF:000033">
    <property type="entry name" value="acyl-coenzyme A thioesterase 13"/>
    <property type="match status" value="1"/>
</dbReference>
<dbReference type="InterPro" id="IPR039298">
    <property type="entry name" value="ACOT13"/>
</dbReference>
<proteinExistence type="inferred from homology"/>
<keyword evidence="4" id="KW-1185">Reference proteome</keyword>
<comment type="similarity">
    <text evidence="1">Belongs to the thioesterase PaaI family.</text>
</comment>
<evidence type="ECO:0000259" key="3">
    <source>
        <dbReference type="Pfam" id="PF03061"/>
    </source>
</evidence>
<organism evidence="4 5">
    <name type="scientific">Ceratosolen solmsi marchali</name>
    <dbReference type="NCBI Taxonomy" id="326594"/>
    <lineage>
        <taxon>Eukaryota</taxon>
        <taxon>Metazoa</taxon>
        <taxon>Ecdysozoa</taxon>
        <taxon>Arthropoda</taxon>
        <taxon>Hexapoda</taxon>
        <taxon>Insecta</taxon>
        <taxon>Pterygota</taxon>
        <taxon>Neoptera</taxon>
        <taxon>Endopterygota</taxon>
        <taxon>Hymenoptera</taxon>
        <taxon>Apocrita</taxon>
        <taxon>Proctotrupomorpha</taxon>
        <taxon>Chalcidoidea</taxon>
        <taxon>Agaonidae</taxon>
        <taxon>Agaoninae</taxon>
        <taxon>Ceratosolen</taxon>
    </lineage>
</organism>
<evidence type="ECO:0000256" key="1">
    <source>
        <dbReference type="ARBA" id="ARBA00008324"/>
    </source>
</evidence>
<dbReference type="InterPro" id="IPR006683">
    <property type="entry name" value="Thioestr_dom"/>
</dbReference>
<dbReference type="Proteomes" id="UP000695007">
    <property type="component" value="Unplaced"/>
</dbReference>
<dbReference type="InterPro" id="IPR003736">
    <property type="entry name" value="PAAI_dom"/>
</dbReference>
<evidence type="ECO:0000313" key="5">
    <source>
        <dbReference type="RefSeq" id="XP_011499673.1"/>
    </source>
</evidence>
<keyword evidence="2" id="KW-0378">Hydrolase</keyword>
<name>A0AAJ6YKE6_9HYME</name>
<dbReference type="Pfam" id="PF03061">
    <property type="entry name" value="4HBT"/>
    <property type="match status" value="1"/>
</dbReference>
<accession>A0AAJ6YKE6</accession>